<dbReference type="OrthoDB" id="9789432at2"/>
<keyword evidence="2" id="KW-1185">Reference proteome</keyword>
<name>A0A5C0AXH9_9BURK</name>
<dbReference type="KEGG" id="pacr:FXN63_15850"/>
<organism evidence="1 2">
    <name type="scientific">Pigmentiphaga aceris</name>
    <dbReference type="NCBI Taxonomy" id="1940612"/>
    <lineage>
        <taxon>Bacteria</taxon>
        <taxon>Pseudomonadati</taxon>
        <taxon>Pseudomonadota</taxon>
        <taxon>Betaproteobacteria</taxon>
        <taxon>Burkholderiales</taxon>
        <taxon>Alcaligenaceae</taxon>
        <taxon>Pigmentiphaga</taxon>
    </lineage>
</organism>
<dbReference type="AlphaFoldDB" id="A0A5C0AXH9"/>
<protein>
    <submittedName>
        <fullName evidence="1">DUF1841 family protein</fullName>
    </submittedName>
</protein>
<dbReference type="InterPro" id="IPR014993">
    <property type="entry name" value="DUF1841"/>
</dbReference>
<evidence type="ECO:0000313" key="2">
    <source>
        <dbReference type="Proteomes" id="UP000325161"/>
    </source>
</evidence>
<dbReference type="Pfam" id="PF08897">
    <property type="entry name" value="DUF1841"/>
    <property type="match status" value="1"/>
</dbReference>
<reference evidence="1 2" key="1">
    <citation type="submission" date="2019-08" db="EMBL/GenBank/DDBJ databases">
        <title>Amphibian skin-associated Pigmentiphaga: genome sequence and occurrence across geography and hosts.</title>
        <authorList>
            <person name="Bletz M.C."/>
            <person name="Bunk B."/>
            <person name="Sproeer C."/>
            <person name="Biwer P."/>
            <person name="Reiter S."/>
            <person name="Rabemananjara F.C.E."/>
            <person name="Schulz S."/>
            <person name="Overmann J."/>
            <person name="Vences M."/>
        </authorList>
    </citation>
    <scope>NUCLEOTIDE SEQUENCE [LARGE SCALE GENOMIC DNA]</scope>
    <source>
        <strain evidence="1 2">Mada1488</strain>
    </source>
</reference>
<proteinExistence type="predicted"/>
<dbReference type="RefSeq" id="WP_148816196.1">
    <property type="nucleotide sequence ID" value="NZ_CP043046.1"/>
</dbReference>
<dbReference type="EMBL" id="CP043046">
    <property type="protein sequence ID" value="QEI07149.1"/>
    <property type="molecule type" value="Genomic_DNA"/>
</dbReference>
<evidence type="ECO:0000313" key="1">
    <source>
        <dbReference type="EMBL" id="QEI07149.1"/>
    </source>
</evidence>
<dbReference type="Proteomes" id="UP000325161">
    <property type="component" value="Chromosome"/>
</dbReference>
<gene>
    <name evidence="1" type="ORF">FXN63_15850</name>
</gene>
<accession>A0A5C0AXH9</accession>
<sequence length="142" mass="16367">MFNPSRDQVRQFFIDTWRKHRATELLTPLESMALDWILEHPEYHGDLEREDAMTVEYAVEGGRTNPFLHLSMHLAIAEQLSIDQPPGIRAAYQLMAPKLGAHEAAHQIMECLGQVVWESQRLGKPLDTEGYVELIRQRAGRF</sequence>